<evidence type="ECO:0000313" key="3">
    <source>
        <dbReference type="Proteomes" id="UP000756921"/>
    </source>
</evidence>
<dbReference type="Proteomes" id="UP000756921">
    <property type="component" value="Unassembled WGS sequence"/>
</dbReference>
<dbReference type="EMBL" id="WJXW01000009">
    <property type="protein sequence ID" value="KAF9733363.1"/>
    <property type="molecule type" value="Genomic_DNA"/>
</dbReference>
<organism evidence="2 3">
    <name type="scientific">Paraphaeosphaeria minitans</name>
    <dbReference type="NCBI Taxonomy" id="565426"/>
    <lineage>
        <taxon>Eukaryota</taxon>
        <taxon>Fungi</taxon>
        <taxon>Dikarya</taxon>
        <taxon>Ascomycota</taxon>
        <taxon>Pezizomycotina</taxon>
        <taxon>Dothideomycetes</taxon>
        <taxon>Pleosporomycetidae</taxon>
        <taxon>Pleosporales</taxon>
        <taxon>Massarineae</taxon>
        <taxon>Didymosphaeriaceae</taxon>
        <taxon>Paraphaeosphaeria</taxon>
    </lineage>
</organism>
<comment type="caution">
    <text evidence="2">The sequence shown here is derived from an EMBL/GenBank/DDBJ whole genome shotgun (WGS) entry which is preliminary data.</text>
</comment>
<reference evidence="2" key="1">
    <citation type="journal article" date="2020" name="Mol. Plant Microbe Interact.">
        <title>Genome Sequence of the Biocontrol Agent Coniothyrium minitans strain Conio (IMI 134523).</title>
        <authorList>
            <person name="Patel D."/>
            <person name="Shittu T.A."/>
            <person name="Baroncelli R."/>
            <person name="Muthumeenakshi S."/>
            <person name="Osborne T.H."/>
            <person name="Janganan T.K."/>
            <person name="Sreenivasaprasad S."/>
        </authorList>
    </citation>
    <scope>NUCLEOTIDE SEQUENCE</scope>
    <source>
        <strain evidence="2">Conio</strain>
    </source>
</reference>
<accession>A0A9P6GE03</accession>
<keyword evidence="3" id="KW-1185">Reference proteome</keyword>
<protein>
    <submittedName>
        <fullName evidence="2">Uncharacterized protein</fullName>
    </submittedName>
</protein>
<evidence type="ECO:0000313" key="2">
    <source>
        <dbReference type="EMBL" id="KAF9733363.1"/>
    </source>
</evidence>
<gene>
    <name evidence="2" type="ORF">PMIN01_09046</name>
</gene>
<proteinExistence type="predicted"/>
<evidence type="ECO:0000256" key="1">
    <source>
        <dbReference type="SAM" id="MobiDB-lite"/>
    </source>
</evidence>
<sequence>MVSTRPRTRLSTIHACRPAGNEAGRVCWQPGEASRWHFAHIGTARSGIWGDVDSRDNVVGGGDKISQGPAAYLSSKGASNRDRRRASAGAPDDSNKAAAFAMPLERCSRFLELPTVHYSIETQFASSHRNEARPYHRLPLASSLPIGGGRNLSTSYVDLPTLGPMTFRAFLFHHGSRLSASAALDHP</sequence>
<name>A0A9P6GE03_9PLEO</name>
<dbReference type="AlphaFoldDB" id="A0A9P6GE03"/>
<feature type="region of interest" description="Disordered" evidence="1">
    <location>
        <begin position="60"/>
        <end position="95"/>
    </location>
</feature>